<dbReference type="Proteomes" id="UP000639772">
    <property type="component" value="Chromosome 1"/>
</dbReference>
<evidence type="ECO:0000313" key="2">
    <source>
        <dbReference type="Proteomes" id="UP000639772"/>
    </source>
</evidence>
<reference evidence="1 2" key="1">
    <citation type="journal article" date="2020" name="Nat. Food">
        <title>A phased Vanilla planifolia genome enables genetic improvement of flavour and production.</title>
        <authorList>
            <person name="Hasing T."/>
            <person name="Tang H."/>
            <person name="Brym M."/>
            <person name="Khazi F."/>
            <person name="Huang T."/>
            <person name="Chambers A.H."/>
        </authorList>
    </citation>
    <scope>NUCLEOTIDE SEQUENCE [LARGE SCALE GENOMIC DNA]</scope>
    <source>
        <tissue evidence="1">Leaf</tissue>
    </source>
</reference>
<protein>
    <submittedName>
        <fullName evidence="1">Uncharacterized protein</fullName>
    </submittedName>
</protein>
<evidence type="ECO:0000313" key="1">
    <source>
        <dbReference type="EMBL" id="KAG0500071.1"/>
    </source>
</evidence>
<proteinExistence type="predicted"/>
<dbReference type="AlphaFoldDB" id="A0A835S527"/>
<accession>A0A835S527</accession>
<sequence length="107" mass="11503">MGWVMGLGKVGWGAGRRFRLKAAQGSGVPFRRTRDGAGPALLLPRVVTVRVAWAWLRHASRPRAWVGAAGTGAGRAYARVTARSPGVWVAAGRGVASPDGRRRRDFR</sequence>
<dbReference type="EMBL" id="JADCNM010000001">
    <property type="protein sequence ID" value="KAG0500071.1"/>
    <property type="molecule type" value="Genomic_DNA"/>
</dbReference>
<organism evidence="1 2">
    <name type="scientific">Vanilla planifolia</name>
    <name type="common">Vanilla</name>
    <dbReference type="NCBI Taxonomy" id="51239"/>
    <lineage>
        <taxon>Eukaryota</taxon>
        <taxon>Viridiplantae</taxon>
        <taxon>Streptophyta</taxon>
        <taxon>Embryophyta</taxon>
        <taxon>Tracheophyta</taxon>
        <taxon>Spermatophyta</taxon>
        <taxon>Magnoliopsida</taxon>
        <taxon>Liliopsida</taxon>
        <taxon>Asparagales</taxon>
        <taxon>Orchidaceae</taxon>
        <taxon>Vanilloideae</taxon>
        <taxon>Vanilleae</taxon>
        <taxon>Vanilla</taxon>
    </lineage>
</organism>
<comment type="caution">
    <text evidence="1">The sequence shown here is derived from an EMBL/GenBank/DDBJ whole genome shotgun (WGS) entry which is preliminary data.</text>
</comment>
<gene>
    <name evidence="1" type="ORF">HPP92_000143</name>
</gene>
<name>A0A835S527_VANPL</name>